<keyword evidence="1" id="KW-1133">Transmembrane helix</keyword>
<dbReference type="Proteomes" id="UP000179059">
    <property type="component" value="Unassembled WGS sequence"/>
</dbReference>
<keyword evidence="1" id="KW-0472">Membrane</keyword>
<reference evidence="2 3" key="1">
    <citation type="journal article" date="2016" name="Nat. Commun.">
        <title>Thousands of microbial genomes shed light on interconnected biogeochemical processes in an aquifer system.</title>
        <authorList>
            <person name="Anantharaman K."/>
            <person name="Brown C.T."/>
            <person name="Hug L.A."/>
            <person name="Sharon I."/>
            <person name="Castelle C.J."/>
            <person name="Probst A.J."/>
            <person name="Thomas B.C."/>
            <person name="Singh A."/>
            <person name="Wilkins M.J."/>
            <person name="Karaoz U."/>
            <person name="Brodie E.L."/>
            <person name="Williams K.H."/>
            <person name="Hubbard S.S."/>
            <person name="Banfield J.F."/>
        </authorList>
    </citation>
    <scope>NUCLEOTIDE SEQUENCE [LARGE SCALE GENOMIC DNA]</scope>
</reference>
<protein>
    <submittedName>
        <fullName evidence="2">Uncharacterized protein</fullName>
    </submittedName>
</protein>
<proteinExistence type="predicted"/>
<evidence type="ECO:0000256" key="1">
    <source>
        <dbReference type="SAM" id="Phobius"/>
    </source>
</evidence>
<keyword evidence="1" id="KW-0812">Transmembrane</keyword>
<name>A0A1G2C968_9BACT</name>
<organism evidence="2 3">
    <name type="scientific">Candidatus Liptonbacteria bacterium RIFCSPHIGHO2_01_FULL_57_28</name>
    <dbReference type="NCBI Taxonomy" id="1798647"/>
    <lineage>
        <taxon>Bacteria</taxon>
        <taxon>Candidatus Liptoniibacteriota</taxon>
    </lineage>
</organism>
<accession>A0A1G2C968</accession>
<feature type="transmembrane region" description="Helical" evidence="1">
    <location>
        <begin position="21"/>
        <end position="42"/>
    </location>
</feature>
<evidence type="ECO:0000313" key="3">
    <source>
        <dbReference type="Proteomes" id="UP000179059"/>
    </source>
</evidence>
<feature type="transmembrane region" description="Helical" evidence="1">
    <location>
        <begin position="62"/>
        <end position="79"/>
    </location>
</feature>
<dbReference type="AlphaFoldDB" id="A0A1G2C968"/>
<evidence type="ECO:0000313" key="2">
    <source>
        <dbReference type="EMBL" id="OGY97711.1"/>
    </source>
</evidence>
<comment type="caution">
    <text evidence="2">The sequence shown here is derived from an EMBL/GenBank/DDBJ whole genome shotgun (WGS) entry which is preliminary data.</text>
</comment>
<dbReference type="STRING" id="1798647.A2855_00330"/>
<gene>
    <name evidence="2" type="ORF">A2855_00330</name>
</gene>
<dbReference type="EMBL" id="MHKX01000026">
    <property type="protein sequence ID" value="OGY97711.1"/>
    <property type="molecule type" value="Genomic_DNA"/>
</dbReference>
<sequence length="87" mass="9836">MENMNEQAGMSKGMGGRMYHWFCCVLPTVSLLMWIAALVFVVLSWVSVYSSEGQIWGLGPQWYIWNVVMFGILALFGGSKKIGKHEM</sequence>